<accession>A0A3G3LZG1</accession>
<dbReference type="Proteomes" id="UP000279037">
    <property type="component" value="Segment"/>
</dbReference>
<name>A0A3G3LZG1_9CAUD</name>
<evidence type="ECO:0000256" key="1">
    <source>
        <dbReference type="SAM" id="MobiDB-lite"/>
    </source>
</evidence>
<gene>
    <name evidence="2" type="primary">4</name>
    <name evidence="2" type="ORF">PBI_GOODMAN_4</name>
</gene>
<proteinExistence type="predicted"/>
<evidence type="ECO:0000313" key="2">
    <source>
        <dbReference type="EMBL" id="AYQ99460.1"/>
    </source>
</evidence>
<sequence length="593" mass="64307">MPLPAANTPWPPTKDLDRYGTMKVNAIWYEGDPHKLAGLYQGGTVESMPGGATQGVVQRVYTTVKRWFWGVETAEGERDTKIHVPIAQDIATMSSELLFAQSPVIKLDVPKIEREKAPPAPSPITGTLPPDPLTGEVPEVGAPPIDSATGEVATEVVDDPAGLEAQQTLEWLLDRIGLQSVLLAAAETQSPLGSTCLRIAWDKSIDAKAPFLTRVDADAAVPEYRWGKLVALTFWTVIYAKDNKVVRHLERYEAGKVLHGVYEGTHDNLGIVVPVTNYPETAWLAGDPANGIPSPLQNGNELVGVPEGTLLATSVPNKLPDPSDRQAAIGASDFSPGVLTLMDAVDEIATSLMRDIDLGKGRVFLARYMLEDKGAGKGAEFNTDQRYFSPLNLNPAEQEQMPLVASQFAIRVDEHLRSIEWYAAKAVRAAGYNPDADFGDDGGDMTATEYSGKNARSFSTRSKKILYWTTALQQIIEALIKIFNQEFAAAAGKTPIPEEFPIIVEFPPAARPDIKILAETASMMKSAEAASMEVRVQLLHPDWDDTQVNQEVEKIKEEAKASATIDPAAFGLAPTSGDDQTPPQITTPSPFEE</sequence>
<dbReference type="EMBL" id="MK016495">
    <property type="protein sequence ID" value="AYQ99460.1"/>
    <property type="molecule type" value="Genomic_DNA"/>
</dbReference>
<protein>
    <submittedName>
        <fullName evidence="2">Portal protein</fullName>
    </submittedName>
</protein>
<keyword evidence="3" id="KW-1185">Reference proteome</keyword>
<dbReference type="InterPro" id="IPR021145">
    <property type="entry name" value="Portal_protein_SPP1_Gp6-like"/>
</dbReference>
<dbReference type="KEGG" id="vg:55007141"/>
<evidence type="ECO:0000313" key="3">
    <source>
        <dbReference type="Proteomes" id="UP000279037"/>
    </source>
</evidence>
<feature type="compositionally biased region" description="Polar residues" evidence="1">
    <location>
        <begin position="577"/>
        <end position="593"/>
    </location>
</feature>
<organism evidence="2 3">
    <name type="scientific">Microbacterium phage Goodman</name>
    <dbReference type="NCBI Taxonomy" id="2484206"/>
    <lineage>
        <taxon>Viruses</taxon>
        <taxon>Duplodnaviria</taxon>
        <taxon>Heunggongvirae</taxon>
        <taxon>Uroviricota</taxon>
        <taxon>Caudoviricetes</taxon>
        <taxon>Goodmanvirus</taxon>
        <taxon>Goodmanvirus goodman</taxon>
    </lineage>
</organism>
<feature type="region of interest" description="Disordered" evidence="1">
    <location>
        <begin position="557"/>
        <end position="593"/>
    </location>
</feature>
<reference evidence="2 3" key="1">
    <citation type="submission" date="2018-10" db="EMBL/GenBank/DDBJ databases">
        <authorList>
            <person name="Garlena R.A."/>
            <person name="Russell D.A."/>
            <person name="Pope W.H."/>
            <person name="Jacobs-Sera D."/>
            <person name="Hatfull G.F."/>
        </authorList>
    </citation>
    <scope>NUCLEOTIDE SEQUENCE [LARGE SCALE GENOMIC DNA]</scope>
</reference>
<dbReference type="Pfam" id="PF05133">
    <property type="entry name" value="SPP1_portal"/>
    <property type="match status" value="1"/>
</dbReference>
<dbReference type="RefSeq" id="YP_009815908.1">
    <property type="nucleotide sequence ID" value="NC_048101.1"/>
</dbReference>
<dbReference type="GeneID" id="55007141"/>